<sequence>MLQGQRDGAVSAIVYLCDAFSSWAAVRPHQPIGFGFPDLRRRKALIGTVIPFGEQPSYLIHRQAGQLGSIQRPSTRATDDNRVVKFEFTQQLTSQLCLRSPGIGQLDLGTAGVPAQRRPSGLAVAEQ</sequence>
<evidence type="ECO:0000313" key="4">
    <source>
        <dbReference type="Proteomes" id="UP000046947"/>
    </source>
</evidence>
<dbReference type="EMBL" id="CGCX01000470">
    <property type="protein sequence ID" value="CFR76779.1"/>
    <property type="molecule type" value="Genomic_DNA"/>
</dbReference>
<evidence type="ECO:0000313" key="1">
    <source>
        <dbReference type="EMBL" id="CFE73032.1"/>
    </source>
</evidence>
<evidence type="ECO:0000313" key="3">
    <source>
        <dbReference type="Proteomes" id="UP000046680"/>
    </source>
</evidence>
<reference evidence="3 4" key="1">
    <citation type="submission" date="2015-03" db="EMBL/GenBank/DDBJ databases">
        <authorList>
            <consortium name="Pathogen Informatics"/>
        </authorList>
    </citation>
    <scope>NUCLEOTIDE SEQUENCE [LARGE SCALE GENOMIC DNA]</scope>
    <source>
        <strain evidence="2 3">C09601061</strain>
        <strain evidence="1 4">H09601792</strain>
    </source>
</reference>
<gene>
    <name evidence="2" type="ORF">ERS007657_01508</name>
    <name evidence="1" type="ORF">ERS007688_03760</name>
</gene>
<name>A0A655F1Q8_MYCTX</name>
<protein>
    <submittedName>
        <fullName evidence="2">Uncharacterized protein</fullName>
    </submittedName>
</protein>
<evidence type="ECO:0000313" key="2">
    <source>
        <dbReference type="EMBL" id="CFR76779.1"/>
    </source>
</evidence>
<dbReference type="Proteomes" id="UP000046680">
    <property type="component" value="Unassembled WGS sequence"/>
</dbReference>
<dbReference type="AlphaFoldDB" id="A0A655F1Q8"/>
<accession>A0A655F1Q8</accession>
<organism evidence="2 3">
    <name type="scientific">Mycobacterium tuberculosis</name>
    <dbReference type="NCBI Taxonomy" id="1773"/>
    <lineage>
        <taxon>Bacteria</taxon>
        <taxon>Bacillati</taxon>
        <taxon>Actinomycetota</taxon>
        <taxon>Actinomycetes</taxon>
        <taxon>Mycobacteriales</taxon>
        <taxon>Mycobacteriaceae</taxon>
        <taxon>Mycobacterium</taxon>
        <taxon>Mycobacterium tuberculosis complex</taxon>
    </lineage>
</organism>
<dbReference type="EMBL" id="CFOH01000889">
    <property type="protein sequence ID" value="CFE73032.1"/>
    <property type="molecule type" value="Genomic_DNA"/>
</dbReference>
<dbReference type="Proteomes" id="UP000046947">
    <property type="component" value="Unassembled WGS sequence"/>
</dbReference>
<proteinExistence type="predicted"/>